<reference evidence="1" key="1">
    <citation type="submission" date="2022-03" db="EMBL/GenBank/DDBJ databases">
        <title>Interactions between chemoautotrophic and heterotrophic bacteria.</title>
        <authorList>
            <person name="Santoro A."/>
        </authorList>
    </citation>
    <scope>NUCLEOTIDE SEQUENCE</scope>
    <source>
        <strain evidence="1">Nb-106</strain>
    </source>
</reference>
<accession>A0ACC6AP41</accession>
<protein>
    <submittedName>
        <fullName evidence="1">Uncharacterized protein</fullName>
    </submittedName>
</protein>
<organism evidence="1 2">
    <name type="scientific">Nitrobacter winogradskyi</name>
    <name type="common">Nitrobacter agilis</name>
    <dbReference type="NCBI Taxonomy" id="913"/>
    <lineage>
        <taxon>Bacteria</taxon>
        <taxon>Pseudomonadati</taxon>
        <taxon>Pseudomonadota</taxon>
        <taxon>Alphaproteobacteria</taxon>
        <taxon>Hyphomicrobiales</taxon>
        <taxon>Nitrobacteraceae</taxon>
        <taxon>Nitrobacter</taxon>
    </lineage>
</organism>
<evidence type="ECO:0000313" key="1">
    <source>
        <dbReference type="EMBL" id="MCP2001258.1"/>
    </source>
</evidence>
<gene>
    <name evidence="1" type="ORF">J2S34_003744</name>
</gene>
<dbReference type="EMBL" id="JALJZS010000005">
    <property type="protein sequence ID" value="MCP2001258.1"/>
    <property type="molecule type" value="Genomic_DNA"/>
</dbReference>
<name>A0ACC6AP41_NITWI</name>
<keyword evidence="2" id="KW-1185">Reference proteome</keyword>
<comment type="caution">
    <text evidence="1">The sequence shown here is derived from an EMBL/GenBank/DDBJ whole genome shotgun (WGS) entry which is preliminary data.</text>
</comment>
<dbReference type="Proteomes" id="UP001205486">
    <property type="component" value="Unassembled WGS sequence"/>
</dbReference>
<evidence type="ECO:0000313" key="2">
    <source>
        <dbReference type="Proteomes" id="UP001205486"/>
    </source>
</evidence>
<sequence length="88" mass="9346">MPDRSQNLSHGGGLANHILPISGTMIGARVTLVGLVKIADKSGQNHVDEYAALAAISFLASALVSDLSIRYAQKRLGHRLNKPQPDSD</sequence>
<proteinExistence type="predicted"/>